<comment type="caution">
    <text evidence="2">The sequence shown here is derived from an EMBL/GenBank/DDBJ whole genome shotgun (WGS) entry which is preliminary data.</text>
</comment>
<feature type="domain" description="Methyltransferase type 11" evidence="1">
    <location>
        <begin position="45"/>
        <end position="149"/>
    </location>
</feature>
<dbReference type="Proteomes" id="UP000253090">
    <property type="component" value="Unassembled WGS sequence"/>
</dbReference>
<dbReference type="EMBL" id="QPJW01000002">
    <property type="protein sequence ID" value="RCX21436.1"/>
    <property type="molecule type" value="Genomic_DNA"/>
</dbReference>
<sequence length="231" mass="25866">MLRNDDIYGYISTPYDLLVSKEDFMGNIPATLAEIVDFSNKDVTDLGAGTGRLTTMVATQTKSIIAVDFAADMLRVTASKLDRMGVANWKTCVADLRQIPLHDQSMDIIMAGWSICYVGSSNHQAWEQNLSLVMTEISRILRPGGTVIILETLGTGHAEPSGPDFLRNYYEALEQHYGFQHKAIRTDYEFDSAEQAERLCRDFFGDELGDKIKEKQLTIVPECTGVWWKGV</sequence>
<proteinExistence type="predicted"/>
<dbReference type="AlphaFoldDB" id="A0A369BLG5"/>
<organism evidence="2 3">
    <name type="scientific">Fontibacillus phaseoli</name>
    <dbReference type="NCBI Taxonomy" id="1416533"/>
    <lineage>
        <taxon>Bacteria</taxon>
        <taxon>Bacillati</taxon>
        <taxon>Bacillota</taxon>
        <taxon>Bacilli</taxon>
        <taxon>Bacillales</taxon>
        <taxon>Paenibacillaceae</taxon>
        <taxon>Fontibacillus</taxon>
    </lineage>
</organism>
<dbReference type="PANTHER" id="PTHR43591">
    <property type="entry name" value="METHYLTRANSFERASE"/>
    <property type="match status" value="1"/>
</dbReference>
<dbReference type="Pfam" id="PF08241">
    <property type="entry name" value="Methyltransf_11"/>
    <property type="match status" value="1"/>
</dbReference>
<keyword evidence="3" id="KW-1185">Reference proteome</keyword>
<dbReference type="CDD" id="cd02440">
    <property type="entry name" value="AdoMet_MTases"/>
    <property type="match status" value="1"/>
</dbReference>
<reference evidence="2 3" key="1">
    <citation type="submission" date="2018-07" db="EMBL/GenBank/DDBJ databases">
        <title>Genomic Encyclopedia of Type Strains, Phase III (KMG-III): the genomes of soil and plant-associated and newly described type strains.</title>
        <authorList>
            <person name="Whitman W."/>
        </authorList>
    </citation>
    <scope>NUCLEOTIDE SEQUENCE [LARGE SCALE GENOMIC DNA]</scope>
    <source>
        <strain evidence="2 3">CECT 8333</strain>
    </source>
</reference>
<evidence type="ECO:0000259" key="1">
    <source>
        <dbReference type="Pfam" id="PF08241"/>
    </source>
</evidence>
<dbReference type="SUPFAM" id="SSF53335">
    <property type="entry name" value="S-adenosyl-L-methionine-dependent methyltransferases"/>
    <property type="match status" value="1"/>
</dbReference>
<gene>
    <name evidence="2" type="ORF">DFP94_102189</name>
</gene>
<dbReference type="InterPro" id="IPR029063">
    <property type="entry name" value="SAM-dependent_MTases_sf"/>
</dbReference>
<protein>
    <submittedName>
        <fullName evidence="2">Methyltransferase family protein</fullName>
    </submittedName>
</protein>
<dbReference type="InterPro" id="IPR013216">
    <property type="entry name" value="Methyltransf_11"/>
</dbReference>
<evidence type="ECO:0000313" key="2">
    <source>
        <dbReference type="EMBL" id="RCX21436.1"/>
    </source>
</evidence>
<dbReference type="OrthoDB" id="9784101at2"/>
<name>A0A369BLG5_9BACL</name>
<keyword evidence="2" id="KW-0489">Methyltransferase</keyword>
<dbReference type="RefSeq" id="WP_114495996.1">
    <property type="nucleotide sequence ID" value="NZ_QPJW01000002.1"/>
</dbReference>
<evidence type="ECO:0000313" key="3">
    <source>
        <dbReference type="Proteomes" id="UP000253090"/>
    </source>
</evidence>
<dbReference type="GO" id="GO:0032259">
    <property type="term" value="P:methylation"/>
    <property type="evidence" value="ECO:0007669"/>
    <property type="project" value="UniProtKB-KW"/>
</dbReference>
<dbReference type="GO" id="GO:0008757">
    <property type="term" value="F:S-adenosylmethionine-dependent methyltransferase activity"/>
    <property type="evidence" value="ECO:0007669"/>
    <property type="project" value="InterPro"/>
</dbReference>
<dbReference type="Gene3D" id="3.40.50.150">
    <property type="entry name" value="Vaccinia Virus protein VP39"/>
    <property type="match status" value="1"/>
</dbReference>
<dbReference type="PANTHER" id="PTHR43591:SF24">
    <property type="entry name" value="2-METHOXY-6-POLYPRENYL-1,4-BENZOQUINOL METHYLASE, MITOCHONDRIAL"/>
    <property type="match status" value="1"/>
</dbReference>
<keyword evidence="2" id="KW-0808">Transferase</keyword>
<accession>A0A369BLG5</accession>